<keyword evidence="2" id="KW-1185">Reference proteome</keyword>
<dbReference type="Proteomes" id="UP000054773">
    <property type="component" value="Unassembled WGS sequence"/>
</dbReference>
<dbReference type="PANTHER" id="PTHR37285">
    <property type="entry name" value="SPORE WALL MATURATION PROTEIN DIT1"/>
    <property type="match status" value="1"/>
</dbReference>
<dbReference type="AlphaFoldDB" id="A0A0W0TQE7"/>
<dbReference type="RefSeq" id="WP_058526695.1">
    <property type="nucleotide sequence ID" value="NZ_CAAAHY010000016.1"/>
</dbReference>
<organism evidence="1 2">
    <name type="scientific">Legionella erythra</name>
    <dbReference type="NCBI Taxonomy" id="448"/>
    <lineage>
        <taxon>Bacteria</taxon>
        <taxon>Pseudomonadati</taxon>
        <taxon>Pseudomonadota</taxon>
        <taxon>Gammaproteobacteria</taxon>
        <taxon>Legionellales</taxon>
        <taxon>Legionellaceae</taxon>
        <taxon>Legionella</taxon>
    </lineage>
</organism>
<reference evidence="1 2" key="1">
    <citation type="submission" date="2015-11" db="EMBL/GenBank/DDBJ databases">
        <title>Genomic analysis of 38 Legionella species identifies large and diverse effector repertoires.</title>
        <authorList>
            <person name="Burstein D."/>
            <person name="Amaro F."/>
            <person name="Zusman T."/>
            <person name="Lifshitz Z."/>
            <person name="Cohen O."/>
            <person name="Gilbert J.A."/>
            <person name="Pupko T."/>
            <person name="Shuman H.A."/>
            <person name="Segal G."/>
        </authorList>
    </citation>
    <scope>NUCLEOTIDE SEQUENCE [LARGE SCALE GENOMIC DNA]</scope>
    <source>
        <strain evidence="1 2">SE-32A-C8</strain>
    </source>
</reference>
<protein>
    <submittedName>
        <fullName evidence="1">Pyoverdine biosynthesis protein PvcA</fullName>
    </submittedName>
</protein>
<dbReference type="STRING" id="448.Lery_1560"/>
<accession>A0A0W0TQE7</accession>
<dbReference type="OrthoDB" id="860574at2"/>
<proteinExistence type="predicted"/>
<gene>
    <name evidence="1" type="ORF">Lery_1560</name>
</gene>
<dbReference type="EMBL" id="LNYA01000024">
    <property type="protein sequence ID" value="KTC97721.1"/>
    <property type="molecule type" value="Genomic_DNA"/>
</dbReference>
<evidence type="ECO:0000313" key="2">
    <source>
        <dbReference type="Proteomes" id="UP000054773"/>
    </source>
</evidence>
<name>A0A0W0TQE7_LEGER</name>
<evidence type="ECO:0000313" key="1">
    <source>
        <dbReference type="EMBL" id="KTC97721.1"/>
    </source>
</evidence>
<comment type="caution">
    <text evidence="1">The sequence shown here is derived from an EMBL/GenBank/DDBJ whole genome shotgun (WGS) entry which is preliminary data.</text>
</comment>
<dbReference type="InterPro" id="IPR007817">
    <property type="entry name" value="Isocyanide_synthase_DIT1"/>
</dbReference>
<dbReference type="PANTHER" id="PTHR37285:SF5">
    <property type="entry name" value="SPORE WALL MATURATION PROTEIN DIT1"/>
    <property type="match status" value="1"/>
</dbReference>
<dbReference type="Pfam" id="PF05141">
    <property type="entry name" value="DIT1_PvcA"/>
    <property type="match status" value="1"/>
</dbReference>
<sequence length="310" mass="35581">MNDMNHDEVVNELTFLLMNRLRSSEPGHSACRKALCPHCQHHPRQYLTFAIQRQLPLVMILPAFPAKSANRKKTLSPHPDRGEVMGLSHLNALCASMQQTYSHGVKLIICSDGRVFNDLVLVSDEDVDIYQRGIKQIIKDNQLNHLSTFSLDDIYDSLTYTRMRERLMMEYAESLPALLTRIEDDPALLYQFNGIHRFIVEDQLALHPGLSKNQIRKQAKSVAYEVIRRSNAWSRLLAKSFPNSLRLSIHPQPCGSDKLGIQFLPASNQWATPWHNVMLKRPNGWQLVKRQEAEQLGARLNHDHYVLEAC</sequence>
<dbReference type="PATRIC" id="fig|448.7.peg.1628"/>